<comment type="similarity">
    <text evidence="1">Belongs to the FliW family.</text>
</comment>
<name>A0ABX8RE01_9CLOT</name>
<dbReference type="Pfam" id="PF02623">
    <property type="entry name" value="FliW"/>
    <property type="match status" value="1"/>
</dbReference>
<comment type="subunit">
    <text evidence="1">Interacts with translational regulator CsrA and flagellin(s).</text>
</comment>
<dbReference type="PANTHER" id="PTHR39190:SF1">
    <property type="entry name" value="FLAGELLAR ASSEMBLY FACTOR FLIW"/>
    <property type="match status" value="1"/>
</dbReference>
<keyword evidence="2" id="KW-0282">Flagellum</keyword>
<dbReference type="PANTHER" id="PTHR39190">
    <property type="entry name" value="FLAGELLAR ASSEMBLY FACTOR FLIW"/>
    <property type="match status" value="1"/>
</dbReference>
<reference evidence="2" key="1">
    <citation type="submission" date="2021-07" db="EMBL/GenBank/DDBJ databases">
        <title>Complete genome sequence of Crassaminicella sp. 143-21, isolated from a deep-sea hydrothermal vent.</title>
        <authorList>
            <person name="Li X."/>
        </authorList>
    </citation>
    <scope>NUCLEOTIDE SEQUENCE</scope>
    <source>
        <strain evidence="2">143-21</strain>
    </source>
</reference>
<keyword evidence="2" id="KW-0966">Cell projection</keyword>
<gene>
    <name evidence="1" type="primary">fliW</name>
    <name evidence="2" type="ORF">KVH43_07110</name>
</gene>
<evidence type="ECO:0000313" key="2">
    <source>
        <dbReference type="EMBL" id="QXM05166.1"/>
    </source>
</evidence>
<dbReference type="HAMAP" id="MF_01185">
    <property type="entry name" value="FliW"/>
    <property type="match status" value="1"/>
</dbReference>
<keyword evidence="1" id="KW-1005">Bacterial flagellum biogenesis</keyword>
<dbReference type="EMBL" id="CP078093">
    <property type="protein sequence ID" value="QXM05166.1"/>
    <property type="molecule type" value="Genomic_DNA"/>
</dbReference>
<keyword evidence="1" id="KW-0143">Chaperone</keyword>
<keyword evidence="1" id="KW-0810">Translation regulation</keyword>
<dbReference type="NCBIfam" id="NF009793">
    <property type="entry name" value="PRK13285.1-1"/>
    <property type="match status" value="1"/>
</dbReference>
<dbReference type="Proteomes" id="UP000886818">
    <property type="component" value="Chromosome"/>
</dbReference>
<organism evidence="2 3">
    <name type="scientific">Crassaminicella indica</name>
    <dbReference type="NCBI Taxonomy" id="2855394"/>
    <lineage>
        <taxon>Bacteria</taxon>
        <taxon>Bacillati</taxon>
        <taxon>Bacillota</taxon>
        <taxon>Clostridia</taxon>
        <taxon>Eubacteriales</taxon>
        <taxon>Clostridiaceae</taxon>
        <taxon>Crassaminicella</taxon>
    </lineage>
</organism>
<comment type="function">
    <text evidence="1">Acts as an anti-CsrA protein, binds CsrA and prevents it from repressing translation of its target genes, one of which is flagellin. Binds to flagellin and participates in the assembly of the flagellum.</text>
</comment>
<keyword evidence="1" id="KW-0963">Cytoplasm</keyword>
<accession>A0ABX8RE01</accession>
<keyword evidence="3" id="KW-1185">Reference proteome</keyword>
<dbReference type="InterPro" id="IPR003775">
    <property type="entry name" value="Flagellar_assembly_factor_FliW"/>
</dbReference>
<evidence type="ECO:0000256" key="1">
    <source>
        <dbReference type="HAMAP-Rule" id="MF_01185"/>
    </source>
</evidence>
<protein>
    <recommendedName>
        <fullName evidence="1">Flagellar assembly factor FliW</fullName>
    </recommendedName>
</protein>
<sequence>MILNTKHFGEIEIEQEKIITFEEGLLGFEDIKEYAMILNPDKEVAFHWLQAVNEPSLAFVITNPFLFKKDYDFYIPEKIVAALEIEKEEDVVIFSIAVVPQDIKKMTINLRGPLIVNTKNKKGKQIVLDTDKYPLKYFIFEEDR</sequence>
<proteinExistence type="inferred from homology"/>
<dbReference type="NCBIfam" id="NF009798">
    <property type="entry name" value="PRK13285.2-1"/>
    <property type="match status" value="1"/>
</dbReference>
<dbReference type="RefSeq" id="WP_218281866.1">
    <property type="nucleotide sequence ID" value="NZ_CP078093.1"/>
</dbReference>
<comment type="subcellular location">
    <subcellularLocation>
        <location evidence="1">Cytoplasm</location>
    </subcellularLocation>
</comment>
<evidence type="ECO:0000313" key="3">
    <source>
        <dbReference type="Proteomes" id="UP000886818"/>
    </source>
</evidence>
<keyword evidence="2" id="KW-0969">Cilium</keyword>